<dbReference type="AlphaFoldDB" id="A0A6H1ZAA6"/>
<proteinExistence type="predicted"/>
<reference evidence="1" key="1">
    <citation type="submission" date="2020-03" db="EMBL/GenBank/DDBJ databases">
        <title>The deep terrestrial virosphere.</title>
        <authorList>
            <person name="Holmfeldt K."/>
            <person name="Nilsson E."/>
            <person name="Simone D."/>
            <person name="Lopez-Fernandez M."/>
            <person name="Wu X."/>
            <person name="de Brujin I."/>
            <person name="Lundin D."/>
            <person name="Andersson A."/>
            <person name="Bertilsson S."/>
            <person name="Dopson M."/>
        </authorList>
    </citation>
    <scope>NUCLEOTIDE SEQUENCE</scope>
    <source>
        <strain evidence="4">MM415A00093</strain>
        <strain evidence="2">MM415B00143</strain>
        <strain evidence="1">TM448A00087</strain>
        <strain evidence="3">TM448B00099</strain>
    </source>
</reference>
<accession>A0A6H1ZAA6</accession>
<protein>
    <submittedName>
        <fullName evidence="1">Uncharacterized protein</fullName>
    </submittedName>
</protein>
<dbReference type="EMBL" id="MT144589">
    <property type="protein sequence ID" value="QJH93560.1"/>
    <property type="molecule type" value="Genomic_DNA"/>
</dbReference>
<gene>
    <name evidence="4" type="ORF">MM415A00093_0051</name>
    <name evidence="2" type="ORF">MM415B00143_0059</name>
    <name evidence="1" type="ORF">TM448A00087_0053</name>
    <name evidence="3" type="ORF">TM448B00099_0036</name>
</gene>
<name>A0A6H1ZAA6_9ZZZZ</name>
<dbReference type="EMBL" id="MT141577">
    <property type="protein sequence ID" value="QJA67908.1"/>
    <property type="molecule type" value="Genomic_DNA"/>
</dbReference>
<dbReference type="EMBL" id="MT143973">
    <property type="protein sequence ID" value="QJA44120.1"/>
    <property type="molecule type" value="Genomic_DNA"/>
</dbReference>
<evidence type="ECO:0000313" key="2">
    <source>
        <dbReference type="EMBL" id="QJA67908.1"/>
    </source>
</evidence>
<sequence>MKTQQEKEKQMKEKTLWVRFDWAIEPEVRHQVEAILTKNNYIIHGGGTNLVDKTADISLHKSCNCGPGDGCNFCGGLEEG</sequence>
<dbReference type="EMBL" id="MT145187">
    <property type="protein sequence ID" value="QJI04558.1"/>
    <property type="molecule type" value="Genomic_DNA"/>
</dbReference>
<organism evidence="1">
    <name type="scientific">viral metagenome</name>
    <dbReference type="NCBI Taxonomy" id="1070528"/>
    <lineage>
        <taxon>unclassified sequences</taxon>
        <taxon>metagenomes</taxon>
        <taxon>organismal metagenomes</taxon>
    </lineage>
</organism>
<evidence type="ECO:0000313" key="4">
    <source>
        <dbReference type="EMBL" id="QJI04558.1"/>
    </source>
</evidence>
<evidence type="ECO:0000313" key="3">
    <source>
        <dbReference type="EMBL" id="QJH93560.1"/>
    </source>
</evidence>
<evidence type="ECO:0000313" key="1">
    <source>
        <dbReference type="EMBL" id="QJA44120.1"/>
    </source>
</evidence>